<organism evidence="1 2">
    <name type="scientific">Periconia digitata</name>
    <dbReference type="NCBI Taxonomy" id="1303443"/>
    <lineage>
        <taxon>Eukaryota</taxon>
        <taxon>Fungi</taxon>
        <taxon>Dikarya</taxon>
        <taxon>Ascomycota</taxon>
        <taxon>Pezizomycotina</taxon>
        <taxon>Dothideomycetes</taxon>
        <taxon>Pleosporomycetidae</taxon>
        <taxon>Pleosporales</taxon>
        <taxon>Massarineae</taxon>
        <taxon>Periconiaceae</taxon>
        <taxon>Periconia</taxon>
    </lineage>
</organism>
<keyword evidence="2" id="KW-1185">Reference proteome</keyword>
<gene>
    <name evidence="1" type="ORF">PDIGIT_LOCUS9777</name>
</gene>
<evidence type="ECO:0000313" key="2">
    <source>
        <dbReference type="Proteomes" id="UP001152607"/>
    </source>
</evidence>
<evidence type="ECO:0000313" key="1">
    <source>
        <dbReference type="EMBL" id="CAI6336672.1"/>
    </source>
</evidence>
<proteinExistence type="predicted"/>
<dbReference type="EMBL" id="CAOQHR010000006">
    <property type="protein sequence ID" value="CAI6336672.1"/>
    <property type="molecule type" value="Genomic_DNA"/>
</dbReference>
<dbReference type="AlphaFoldDB" id="A0A9W4UKG5"/>
<reference evidence="1" key="1">
    <citation type="submission" date="2023-01" db="EMBL/GenBank/DDBJ databases">
        <authorList>
            <person name="Van Ghelder C."/>
            <person name="Rancurel C."/>
        </authorList>
    </citation>
    <scope>NUCLEOTIDE SEQUENCE</scope>
    <source>
        <strain evidence="1">CNCM I-4278</strain>
    </source>
</reference>
<comment type="caution">
    <text evidence="1">The sequence shown here is derived from an EMBL/GenBank/DDBJ whole genome shotgun (WGS) entry which is preliminary data.</text>
</comment>
<name>A0A9W4UKG5_9PLEO</name>
<protein>
    <submittedName>
        <fullName evidence="1">Uncharacterized protein</fullName>
    </submittedName>
</protein>
<accession>A0A9W4UKG5</accession>
<dbReference type="Proteomes" id="UP001152607">
    <property type="component" value="Unassembled WGS sequence"/>
</dbReference>
<sequence>MSRIREIRETAKQTNRTTKNLNKETCQINQPVSVFIYPSDISPSHCTSAFSSLISPLITQHPSIHRQSSPSSIISSYPQ</sequence>